<protein>
    <submittedName>
        <fullName evidence="1">Uncharacterized protein</fullName>
    </submittedName>
</protein>
<sequence>MTCPERPYAEGDRIRFMTPGHSFDGDTGTVAMDTPASSALFALRDSRLPGHAGCEVICGTAEVEMIEDQTPNPAHARLDSEVGQSFWWRQRDLRETRRRLRALGMGGKS</sequence>
<reference evidence="1 2" key="1">
    <citation type="submission" date="2019-12" db="EMBL/GenBank/DDBJ databases">
        <title>Functional and genomic insights into the Sphingobium yanoikuyae YC-JY1, a bacterium efficiently degrading bisphenol A.</title>
        <authorList>
            <person name="Jia Y."/>
            <person name="Li X."/>
            <person name="Wang J."/>
            <person name="Eltoukhy A."/>
            <person name="Lamraoui I."/>
            <person name="Yan Y."/>
        </authorList>
    </citation>
    <scope>NUCLEOTIDE SEQUENCE [LARGE SCALE GENOMIC DNA]</scope>
    <source>
        <strain evidence="1 2">YC-JY1</strain>
    </source>
</reference>
<dbReference type="EMBL" id="CP047218">
    <property type="protein sequence ID" value="QHD68208.1"/>
    <property type="molecule type" value="Genomic_DNA"/>
</dbReference>
<accession>A0A6P1GIE3</accession>
<dbReference type="Proteomes" id="UP000464086">
    <property type="component" value="Chromosome"/>
</dbReference>
<proteinExistence type="predicted"/>
<dbReference type="AlphaFoldDB" id="A0A6P1GIE3"/>
<dbReference type="RefSeq" id="WP_159366910.1">
    <property type="nucleotide sequence ID" value="NZ_CP047218.1"/>
</dbReference>
<organism evidence="1 2">
    <name type="scientific">Sphingobium yanoikuyae</name>
    <name type="common">Sphingomonas yanoikuyae</name>
    <dbReference type="NCBI Taxonomy" id="13690"/>
    <lineage>
        <taxon>Bacteria</taxon>
        <taxon>Pseudomonadati</taxon>
        <taxon>Pseudomonadota</taxon>
        <taxon>Alphaproteobacteria</taxon>
        <taxon>Sphingomonadales</taxon>
        <taxon>Sphingomonadaceae</taxon>
        <taxon>Sphingobium</taxon>
    </lineage>
</organism>
<name>A0A6P1GIE3_SPHYA</name>
<evidence type="ECO:0000313" key="2">
    <source>
        <dbReference type="Proteomes" id="UP000464086"/>
    </source>
</evidence>
<evidence type="ECO:0000313" key="1">
    <source>
        <dbReference type="EMBL" id="QHD68208.1"/>
    </source>
</evidence>
<gene>
    <name evidence="1" type="ORF">GS397_14910</name>
</gene>